<gene>
    <name evidence="11" type="ORF">M378DRAFT_620346</name>
</gene>
<dbReference type="InParanoid" id="A0A0C2TSV2"/>
<evidence type="ECO:0000256" key="4">
    <source>
        <dbReference type="ARBA" id="ARBA00022487"/>
    </source>
</evidence>
<keyword evidence="4" id="KW-0719">Serine esterase</keyword>
<dbReference type="GO" id="GO:0008474">
    <property type="term" value="F:palmitoyl-(protein) hydrolase activity"/>
    <property type="evidence" value="ECO:0007669"/>
    <property type="project" value="UniProtKB-EC"/>
</dbReference>
<dbReference type="AlphaFoldDB" id="A0A0C2TSV2"/>
<evidence type="ECO:0000256" key="3">
    <source>
        <dbReference type="ARBA" id="ARBA00014923"/>
    </source>
</evidence>
<dbReference type="HOGENOM" id="CLU_049413_3_5_1"/>
<name>A0A0C2TSV2_AMAMK</name>
<comment type="function">
    <text evidence="7">Hydrolyzes fatty acids from S-acylated cysteine residues in proteins with a strong preference for palmitoylated G-alpha proteins over other acyl substrates. Mediates the deacylation of G-alpha proteins such as GPA1 in vivo, but has weak or no activity toward palmitoylated Ras proteins. Has weak lysophospholipase activity in vitro; however such activity may not exist in vivo.</text>
</comment>
<keyword evidence="12" id="KW-1185">Reference proteome</keyword>
<dbReference type="InterPro" id="IPR003140">
    <property type="entry name" value="PLipase/COase/thioEstase"/>
</dbReference>
<evidence type="ECO:0000256" key="9">
    <source>
        <dbReference type="ARBA" id="ARBA00047337"/>
    </source>
</evidence>
<evidence type="ECO:0000313" key="11">
    <source>
        <dbReference type="EMBL" id="KIL70379.1"/>
    </source>
</evidence>
<evidence type="ECO:0000256" key="1">
    <source>
        <dbReference type="ARBA" id="ARBA00006499"/>
    </source>
</evidence>
<dbReference type="GO" id="GO:0052689">
    <property type="term" value="F:carboxylic ester hydrolase activity"/>
    <property type="evidence" value="ECO:0007669"/>
    <property type="project" value="UniProtKB-KW"/>
</dbReference>
<dbReference type="PANTHER" id="PTHR10655">
    <property type="entry name" value="LYSOPHOSPHOLIPASE-RELATED"/>
    <property type="match status" value="1"/>
</dbReference>
<dbReference type="GO" id="GO:0005737">
    <property type="term" value="C:cytoplasm"/>
    <property type="evidence" value="ECO:0007669"/>
    <property type="project" value="TreeGrafter"/>
</dbReference>
<keyword evidence="5" id="KW-0378">Hydrolase</keyword>
<protein>
    <recommendedName>
        <fullName evidence="3">Acyl-protein thioesterase 1</fullName>
        <ecNumber evidence="2">3.1.2.22</ecNumber>
    </recommendedName>
    <alternativeName>
        <fullName evidence="8">Palmitoyl-protein hydrolase</fullName>
    </alternativeName>
</protein>
<evidence type="ECO:0000256" key="7">
    <source>
        <dbReference type="ARBA" id="ARBA00029392"/>
    </source>
</evidence>
<dbReference type="InterPro" id="IPR029058">
    <property type="entry name" value="AB_hydrolase_fold"/>
</dbReference>
<organism evidence="11 12">
    <name type="scientific">Amanita muscaria (strain Koide BX008)</name>
    <dbReference type="NCBI Taxonomy" id="946122"/>
    <lineage>
        <taxon>Eukaryota</taxon>
        <taxon>Fungi</taxon>
        <taxon>Dikarya</taxon>
        <taxon>Basidiomycota</taxon>
        <taxon>Agaricomycotina</taxon>
        <taxon>Agaricomycetes</taxon>
        <taxon>Agaricomycetidae</taxon>
        <taxon>Agaricales</taxon>
        <taxon>Pluteineae</taxon>
        <taxon>Amanitaceae</taxon>
        <taxon>Amanita</taxon>
    </lineage>
</organism>
<dbReference type="InterPro" id="IPR050565">
    <property type="entry name" value="LYPA1-2/EST-like"/>
</dbReference>
<dbReference type="Proteomes" id="UP000054549">
    <property type="component" value="Unassembled WGS sequence"/>
</dbReference>
<dbReference type="FunCoup" id="A0A0C2TSV2">
    <property type="interactions" value="399"/>
</dbReference>
<comment type="similarity">
    <text evidence="1">Belongs to the AB hydrolase superfamily. AB hydrolase 2 family.</text>
</comment>
<dbReference type="PANTHER" id="PTHR10655:SF17">
    <property type="entry name" value="LYSOPHOSPHOLIPASE-LIKE PROTEIN 1"/>
    <property type="match status" value="1"/>
</dbReference>
<evidence type="ECO:0000256" key="6">
    <source>
        <dbReference type="ARBA" id="ARBA00022832"/>
    </source>
</evidence>
<reference evidence="11 12" key="1">
    <citation type="submission" date="2014-04" db="EMBL/GenBank/DDBJ databases">
        <title>Evolutionary Origins and Diversification of the Mycorrhizal Mutualists.</title>
        <authorList>
            <consortium name="DOE Joint Genome Institute"/>
            <consortium name="Mycorrhizal Genomics Consortium"/>
            <person name="Kohler A."/>
            <person name="Kuo A."/>
            <person name="Nagy L.G."/>
            <person name="Floudas D."/>
            <person name="Copeland A."/>
            <person name="Barry K.W."/>
            <person name="Cichocki N."/>
            <person name="Veneault-Fourrey C."/>
            <person name="LaButti K."/>
            <person name="Lindquist E.A."/>
            <person name="Lipzen A."/>
            <person name="Lundell T."/>
            <person name="Morin E."/>
            <person name="Murat C."/>
            <person name="Riley R."/>
            <person name="Ohm R."/>
            <person name="Sun H."/>
            <person name="Tunlid A."/>
            <person name="Henrissat B."/>
            <person name="Grigoriev I.V."/>
            <person name="Hibbett D.S."/>
            <person name="Martin F."/>
        </authorList>
    </citation>
    <scope>NUCLEOTIDE SEQUENCE [LARGE SCALE GENOMIC DNA]</scope>
    <source>
        <strain evidence="11 12">Koide BX008</strain>
    </source>
</reference>
<proteinExistence type="inferred from homology"/>
<dbReference type="Pfam" id="PF02230">
    <property type="entry name" value="Abhydrolase_2"/>
    <property type="match status" value="1"/>
</dbReference>
<accession>A0A0C2TSV2</accession>
<comment type="catalytic activity">
    <reaction evidence="9">
        <text>S-hexadecanoyl-L-cysteinyl-[protein] + H2O = L-cysteinyl-[protein] + hexadecanoate + H(+)</text>
        <dbReference type="Rhea" id="RHEA:19233"/>
        <dbReference type="Rhea" id="RHEA-COMP:10131"/>
        <dbReference type="Rhea" id="RHEA-COMP:11032"/>
        <dbReference type="ChEBI" id="CHEBI:7896"/>
        <dbReference type="ChEBI" id="CHEBI:15377"/>
        <dbReference type="ChEBI" id="CHEBI:15378"/>
        <dbReference type="ChEBI" id="CHEBI:29950"/>
        <dbReference type="ChEBI" id="CHEBI:74151"/>
        <dbReference type="EC" id="3.1.2.22"/>
    </reaction>
</comment>
<dbReference type="GO" id="GO:0006631">
    <property type="term" value="P:fatty acid metabolic process"/>
    <property type="evidence" value="ECO:0007669"/>
    <property type="project" value="UniProtKB-KW"/>
</dbReference>
<keyword evidence="6" id="KW-0276">Fatty acid metabolism</keyword>
<evidence type="ECO:0000313" key="12">
    <source>
        <dbReference type="Proteomes" id="UP000054549"/>
    </source>
</evidence>
<evidence type="ECO:0000259" key="10">
    <source>
        <dbReference type="Pfam" id="PF02230"/>
    </source>
</evidence>
<keyword evidence="6" id="KW-0443">Lipid metabolism</keyword>
<dbReference type="OrthoDB" id="2418081at2759"/>
<evidence type="ECO:0000256" key="8">
    <source>
        <dbReference type="ARBA" id="ARBA00031195"/>
    </source>
</evidence>
<feature type="domain" description="Phospholipase/carboxylesterase/thioesterase" evidence="10">
    <location>
        <begin position="10"/>
        <end position="223"/>
    </location>
</feature>
<dbReference type="EMBL" id="KN818224">
    <property type="protein sequence ID" value="KIL70379.1"/>
    <property type="molecule type" value="Genomic_DNA"/>
</dbReference>
<evidence type="ECO:0000256" key="2">
    <source>
        <dbReference type="ARBA" id="ARBA00012423"/>
    </source>
</evidence>
<dbReference type="SUPFAM" id="SSF53474">
    <property type="entry name" value="alpha/beta-Hydrolases"/>
    <property type="match status" value="1"/>
</dbReference>
<dbReference type="STRING" id="946122.A0A0C2TSV2"/>
<evidence type="ECO:0000256" key="5">
    <source>
        <dbReference type="ARBA" id="ARBA00022801"/>
    </source>
</evidence>
<dbReference type="EC" id="3.1.2.22" evidence="2"/>
<dbReference type="Gene3D" id="3.40.50.1820">
    <property type="entry name" value="alpha/beta hydrolase"/>
    <property type="match status" value="1"/>
</dbReference>
<sequence>MAQPLKFITIPATQKHTATVIFVHGLGDTGRGLIPVADILKTDPGLSHVKWVLPDSPRRPVTANADMVIPSWSDVYNFGFDGTEDEAGMLQTSRQLNELITSEVNSGTAASRIVLGGFSQGGAMSLLTGLTCARKLGGIAVLSGWLPLYKKIKNMMSPHATSIPLFWGHGTADTIVKYDHCKKCVEYLTKTCGIHGIKCEAYRDMTHVAGPQELEDLKSWLKAVVPKDK</sequence>